<feature type="compositionally biased region" description="Basic and acidic residues" evidence="1">
    <location>
        <begin position="565"/>
        <end position="578"/>
    </location>
</feature>
<dbReference type="GO" id="GO:0004672">
    <property type="term" value="F:protein kinase activity"/>
    <property type="evidence" value="ECO:0007669"/>
    <property type="project" value="InterPro"/>
</dbReference>
<dbReference type="PROSITE" id="PS50011">
    <property type="entry name" value="PROTEIN_KINASE_DOM"/>
    <property type="match status" value="1"/>
</dbReference>
<dbReference type="Gene3D" id="1.20.58.80">
    <property type="entry name" value="Phosphotransferase system, lactose/cellobiose-type IIA subunit"/>
    <property type="match status" value="1"/>
</dbReference>
<feature type="region of interest" description="Disordered" evidence="1">
    <location>
        <begin position="285"/>
        <end position="329"/>
    </location>
</feature>
<dbReference type="Pfam" id="PF00069">
    <property type="entry name" value="Pkinase"/>
    <property type="match status" value="1"/>
</dbReference>
<evidence type="ECO:0000259" key="2">
    <source>
        <dbReference type="PROSITE" id="PS50011"/>
    </source>
</evidence>
<dbReference type="SUPFAM" id="SSF116846">
    <property type="entry name" value="MIT domain"/>
    <property type="match status" value="1"/>
</dbReference>
<sequence>MAKRDYLVDAARQIRMALDREVNEDYEAAFNYYKNGVDLLLNGVQVDPNKERREAVKRKTTQYLKRAEEIFNSHLQGTLGSGTSLSGGYSSLRFRPIRNLSSPVEDLKMCKVIGVLDKVLTVQNLISKETFVVKSLPKSSWESRDQPTIIPQGVPFMVKLLRYYVSEDAVYLHLEHIEGGRLFSKLHKSRSDKVKEHPECCSPNQSKIRLKTSYTAPTISLDYQQGHTGGRASAPLSEEGERWQDRVESPDTDSPASWDEARRRLESCRTHSYCEETGCLYSARAGPRHLDSEPTQQPGELGSDNPSLNTNPLSESQENPPLPPQCCYTRDARETPQCARTVPAQEAKKAESGLDFDIAWKWNSADPPRDCGGVTTDLSSDLSSGIVGVNRVPQMTQSFAADRGTEKDTNQGVTLHSEKSCTAPTSLRLPFSNHIQDMGADAEKCSDCSVKEHVGSTTGLVLTMHKIREGGEAAEGKPAEKAGLDAVATAERSQSVAALATSTGPTESATPSGNSRSRAVPLCHPAELQQGTPAGTSPDATGVLKVPASRNRRSEEEGWEVLSPLRRDASQSGQKRESQGAPYTATSVAASLQGEMVTPDGPAVDQPIEVDGWCLLPRFSAKRPTGRARLGCWGLPEGQVRLWGAEILLSLESLHQQGILCRDLNPKNILLDSNGKACLTYFGQWTEVQTEISTKAMEQMYCAPEVGGVSELTEACDWWSLGALLFELLTGMPLRQCHPAGVLPHTQLLIPDDLSAASASLLTELLQFDAGYRLGSGGGGVSDIKCHPFFSPIPWNALNN</sequence>
<protein>
    <recommendedName>
        <fullName evidence="2">Protein kinase domain-containing protein</fullName>
    </recommendedName>
</protein>
<feature type="compositionally biased region" description="Polar residues" evidence="1">
    <location>
        <begin position="293"/>
        <end position="319"/>
    </location>
</feature>
<dbReference type="InterPro" id="IPR007330">
    <property type="entry name" value="MIT_dom"/>
</dbReference>
<dbReference type="InterPro" id="IPR036181">
    <property type="entry name" value="MIT_dom_sf"/>
</dbReference>
<name>A0A9Q1E383_CONCO</name>
<evidence type="ECO:0000313" key="4">
    <source>
        <dbReference type="Proteomes" id="UP001152803"/>
    </source>
</evidence>
<evidence type="ECO:0000313" key="3">
    <source>
        <dbReference type="EMBL" id="KAJ8288851.1"/>
    </source>
</evidence>
<dbReference type="PANTHER" id="PTHR15508:SF4">
    <property type="entry name" value="RIBOSOMAL PROTEIN S6 KINASE-LIKE 1"/>
    <property type="match status" value="1"/>
</dbReference>
<dbReference type="Pfam" id="PF04212">
    <property type="entry name" value="MIT"/>
    <property type="match status" value="1"/>
</dbReference>
<dbReference type="InterPro" id="IPR011009">
    <property type="entry name" value="Kinase-like_dom_sf"/>
</dbReference>
<dbReference type="InterPro" id="IPR051866">
    <property type="entry name" value="Intracell_Sig-Traffick_Protein"/>
</dbReference>
<feature type="compositionally biased region" description="Basic and acidic residues" evidence="1">
    <location>
        <begin position="239"/>
        <end position="249"/>
    </location>
</feature>
<reference evidence="3" key="1">
    <citation type="journal article" date="2023" name="Science">
        <title>Genome structures resolve the early diversification of teleost fishes.</title>
        <authorList>
            <person name="Parey E."/>
            <person name="Louis A."/>
            <person name="Montfort J."/>
            <person name="Bouchez O."/>
            <person name="Roques C."/>
            <person name="Iampietro C."/>
            <person name="Lluch J."/>
            <person name="Castinel A."/>
            <person name="Donnadieu C."/>
            <person name="Desvignes T."/>
            <person name="Floi Bucao C."/>
            <person name="Jouanno E."/>
            <person name="Wen M."/>
            <person name="Mejri S."/>
            <person name="Dirks R."/>
            <person name="Jansen H."/>
            <person name="Henkel C."/>
            <person name="Chen W.J."/>
            <person name="Zahm M."/>
            <person name="Cabau C."/>
            <person name="Klopp C."/>
            <person name="Thompson A.W."/>
            <person name="Robinson-Rechavi M."/>
            <person name="Braasch I."/>
            <person name="Lecointre G."/>
            <person name="Bobe J."/>
            <person name="Postlethwait J.H."/>
            <person name="Berthelot C."/>
            <person name="Roest Crollius H."/>
            <person name="Guiguen Y."/>
        </authorList>
    </citation>
    <scope>NUCLEOTIDE SEQUENCE</scope>
    <source>
        <strain evidence="3">Concon-B</strain>
    </source>
</reference>
<dbReference type="PANTHER" id="PTHR15508">
    <property type="entry name" value="RIBOSOMAL PROTEIN S6 KINASE"/>
    <property type="match status" value="1"/>
</dbReference>
<proteinExistence type="predicted"/>
<dbReference type="Proteomes" id="UP001152803">
    <property type="component" value="Unassembled WGS sequence"/>
</dbReference>
<dbReference type="CDD" id="cd02677">
    <property type="entry name" value="MIT_SNX15"/>
    <property type="match status" value="1"/>
</dbReference>
<keyword evidence="4" id="KW-1185">Reference proteome</keyword>
<feature type="region of interest" description="Disordered" evidence="1">
    <location>
        <begin position="221"/>
        <end position="259"/>
    </location>
</feature>
<dbReference type="OrthoDB" id="1278353at2759"/>
<dbReference type="AlphaFoldDB" id="A0A9Q1E383"/>
<dbReference type="SMART" id="SM00745">
    <property type="entry name" value="MIT"/>
    <property type="match status" value="1"/>
</dbReference>
<feature type="region of interest" description="Disordered" evidence="1">
    <location>
        <begin position="495"/>
        <end position="519"/>
    </location>
</feature>
<dbReference type="SMART" id="SM00220">
    <property type="entry name" value="S_TKc"/>
    <property type="match status" value="1"/>
</dbReference>
<dbReference type="Gene3D" id="1.10.510.10">
    <property type="entry name" value="Transferase(Phosphotransferase) domain 1"/>
    <property type="match status" value="1"/>
</dbReference>
<gene>
    <name evidence="3" type="ORF">COCON_G00015100</name>
</gene>
<comment type="caution">
    <text evidence="3">The sequence shown here is derived from an EMBL/GenBank/DDBJ whole genome shotgun (WGS) entry which is preliminary data.</text>
</comment>
<evidence type="ECO:0000256" key="1">
    <source>
        <dbReference type="SAM" id="MobiDB-lite"/>
    </source>
</evidence>
<feature type="domain" description="Protein kinase" evidence="2">
    <location>
        <begin position="476"/>
        <end position="790"/>
    </location>
</feature>
<feature type="region of interest" description="Disordered" evidence="1">
    <location>
        <begin position="547"/>
        <end position="584"/>
    </location>
</feature>
<feature type="compositionally biased region" description="Polar residues" evidence="1">
    <location>
        <begin position="495"/>
        <end position="517"/>
    </location>
</feature>
<organism evidence="3 4">
    <name type="scientific">Conger conger</name>
    <name type="common">Conger eel</name>
    <name type="synonym">Muraena conger</name>
    <dbReference type="NCBI Taxonomy" id="82655"/>
    <lineage>
        <taxon>Eukaryota</taxon>
        <taxon>Metazoa</taxon>
        <taxon>Chordata</taxon>
        <taxon>Craniata</taxon>
        <taxon>Vertebrata</taxon>
        <taxon>Euteleostomi</taxon>
        <taxon>Actinopterygii</taxon>
        <taxon>Neopterygii</taxon>
        <taxon>Teleostei</taxon>
        <taxon>Anguilliformes</taxon>
        <taxon>Congridae</taxon>
        <taxon>Conger</taxon>
    </lineage>
</organism>
<dbReference type="InterPro" id="IPR000719">
    <property type="entry name" value="Prot_kinase_dom"/>
</dbReference>
<accession>A0A9Q1E383</accession>
<dbReference type="SUPFAM" id="SSF56112">
    <property type="entry name" value="Protein kinase-like (PK-like)"/>
    <property type="match status" value="1"/>
</dbReference>
<dbReference type="EMBL" id="JAFJMO010000001">
    <property type="protein sequence ID" value="KAJ8288851.1"/>
    <property type="molecule type" value="Genomic_DNA"/>
</dbReference>
<dbReference type="GO" id="GO:0005524">
    <property type="term" value="F:ATP binding"/>
    <property type="evidence" value="ECO:0007669"/>
    <property type="project" value="InterPro"/>
</dbReference>